<dbReference type="InterPro" id="IPR019749">
    <property type="entry name" value="Band_41_domain"/>
</dbReference>
<feature type="region of interest" description="Disordered" evidence="2">
    <location>
        <begin position="1"/>
        <end position="116"/>
    </location>
</feature>
<accession>A0A915BUK1</accession>
<feature type="compositionally biased region" description="Polar residues" evidence="2">
    <location>
        <begin position="62"/>
        <end position="74"/>
    </location>
</feature>
<dbReference type="SUPFAM" id="SSF47031">
    <property type="entry name" value="Second domain of FERM"/>
    <property type="match status" value="1"/>
</dbReference>
<feature type="compositionally biased region" description="Low complexity" evidence="2">
    <location>
        <begin position="80"/>
        <end position="91"/>
    </location>
</feature>
<dbReference type="InterPro" id="IPR051594">
    <property type="entry name" value="KRIT1/FRMD8"/>
</dbReference>
<dbReference type="PANTHER" id="PTHR13283:SF10">
    <property type="entry name" value="FERM DOMAIN-CONTAINING PROTEIN 8"/>
    <property type="match status" value="1"/>
</dbReference>
<dbReference type="PANTHER" id="PTHR13283">
    <property type="entry name" value="KREV INTERACTION TRAPPED 1-RELATED"/>
    <property type="match status" value="1"/>
</dbReference>
<name>A0A915BUK1_PARUN</name>
<dbReference type="CDD" id="cd14473">
    <property type="entry name" value="FERM_B-lobe"/>
    <property type="match status" value="1"/>
</dbReference>
<protein>
    <recommendedName>
        <fullName evidence="1">FERM domain-containing protein 8</fullName>
    </recommendedName>
</protein>
<dbReference type="InterPro" id="IPR011993">
    <property type="entry name" value="PH-like_dom_sf"/>
</dbReference>
<dbReference type="GO" id="GO:0090090">
    <property type="term" value="P:negative regulation of canonical Wnt signaling pathway"/>
    <property type="evidence" value="ECO:0007669"/>
    <property type="project" value="TreeGrafter"/>
</dbReference>
<organism evidence="4 5">
    <name type="scientific">Parascaris univalens</name>
    <name type="common">Nematode worm</name>
    <dbReference type="NCBI Taxonomy" id="6257"/>
    <lineage>
        <taxon>Eukaryota</taxon>
        <taxon>Metazoa</taxon>
        <taxon>Ecdysozoa</taxon>
        <taxon>Nematoda</taxon>
        <taxon>Chromadorea</taxon>
        <taxon>Rhabditida</taxon>
        <taxon>Spirurina</taxon>
        <taxon>Ascaridomorpha</taxon>
        <taxon>Ascaridoidea</taxon>
        <taxon>Ascarididae</taxon>
        <taxon>Parascaris</taxon>
    </lineage>
</organism>
<sequence length="651" mass="72192">SKVLSHSLSTSRIHMNRSANRKLSESRGVKIPDITIKPSSDYIISKSQTSSGAAQKSKRKQVSYSDQQQAGTSQEHSDQTTPNSPPLTSSPVGYTLRHPGPLTADSSAKVTPQSATPPLAQLNDAIDITVFLADQRGYKFALVGGKVSTASDLMYLMSVRLGIDAAVLQDTCALWMISDLLEVQLKPHHIPYEVRRSWAILLKRFTQAELDEIIADEPLIVLKRNVQLSVESEIELEDDYESLTEILYVGAKKEVLAGRYLCDLEMSMRLAALQMAIELGPYDPLEHSADFISNEIPSFFPLQYRHSLKTVYLFGFPVIGCKGLENDILEEYQAVSLKYGSNHSRRKAYLNILRSTPFYGAAFFRGQVERPPAASFKELKKMLLAAAMPEIEVFLGINRDYVTVIDPSKHELLLVQPLSNCSWRRVDVDMPRDQHVKRSPSPEVEDLPCFLLHFPDDSENSDRIMHSNSERIDTPEKSKLLQVFSRQAVMMEALMTALYTITLLEAKEVSDLGDELSDGENIDVDQDQLQAEANMETIAGGGQSCQGPLAAELTDAVQRIATNNDQTGHNSIQKGLRQSKSLSPVGIPKTRSPQKHDTNSVRLGKSCRTSSPLLSPTFFASNFSKLCLATFDANGKCVEAQGSLRRVLQEA</sequence>
<evidence type="ECO:0000313" key="4">
    <source>
        <dbReference type="Proteomes" id="UP000887569"/>
    </source>
</evidence>
<feature type="region of interest" description="Disordered" evidence="2">
    <location>
        <begin position="563"/>
        <end position="606"/>
    </location>
</feature>
<dbReference type="Gene3D" id="1.20.80.10">
    <property type="match status" value="1"/>
</dbReference>
<dbReference type="InterPro" id="IPR019748">
    <property type="entry name" value="FERM_central"/>
</dbReference>
<evidence type="ECO:0000259" key="3">
    <source>
        <dbReference type="PROSITE" id="PS50057"/>
    </source>
</evidence>
<feature type="compositionally biased region" description="Polar residues" evidence="2">
    <location>
        <begin position="104"/>
        <end position="116"/>
    </location>
</feature>
<dbReference type="Gene3D" id="2.30.29.30">
    <property type="entry name" value="Pleckstrin-homology domain (PH domain)/Phosphotyrosine-binding domain (PTB)"/>
    <property type="match status" value="1"/>
</dbReference>
<dbReference type="SMART" id="SM00295">
    <property type="entry name" value="B41"/>
    <property type="match status" value="1"/>
</dbReference>
<proteinExistence type="predicted"/>
<dbReference type="Gene3D" id="3.10.20.90">
    <property type="entry name" value="Phosphatidylinositol 3-kinase Catalytic Subunit, Chain A, domain 1"/>
    <property type="match status" value="1"/>
</dbReference>
<feature type="compositionally biased region" description="Polar residues" evidence="2">
    <location>
        <begin position="563"/>
        <end position="582"/>
    </location>
</feature>
<feature type="compositionally biased region" description="Polar residues" evidence="2">
    <location>
        <begin position="45"/>
        <end position="54"/>
    </location>
</feature>
<keyword evidence="4" id="KW-1185">Reference proteome</keyword>
<dbReference type="Pfam" id="PF00373">
    <property type="entry name" value="FERM_M"/>
    <property type="match status" value="1"/>
</dbReference>
<dbReference type="Proteomes" id="UP000887569">
    <property type="component" value="Unplaced"/>
</dbReference>
<dbReference type="WBParaSite" id="PgR061_g026_t01">
    <property type="protein sequence ID" value="PgR061_g026_t01"/>
    <property type="gene ID" value="PgR061_g026"/>
</dbReference>
<dbReference type="InterPro" id="IPR000299">
    <property type="entry name" value="FERM_domain"/>
</dbReference>
<dbReference type="PROSITE" id="PS50057">
    <property type="entry name" value="FERM_3"/>
    <property type="match status" value="1"/>
</dbReference>
<evidence type="ECO:0000313" key="5">
    <source>
        <dbReference type="WBParaSite" id="PgR061_g026_t01"/>
    </source>
</evidence>
<dbReference type="InterPro" id="IPR014352">
    <property type="entry name" value="FERM/acyl-CoA-bd_prot_sf"/>
</dbReference>
<evidence type="ECO:0000256" key="1">
    <source>
        <dbReference type="ARBA" id="ARBA00039547"/>
    </source>
</evidence>
<feature type="domain" description="FERM" evidence="3">
    <location>
        <begin position="126"/>
        <end position="479"/>
    </location>
</feature>
<reference evidence="5" key="1">
    <citation type="submission" date="2022-11" db="UniProtKB">
        <authorList>
            <consortium name="WormBaseParasite"/>
        </authorList>
    </citation>
    <scope>IDENTIFICATION</scope>
</reference>
<feature type="compositionally biased region" description="Polar residues" evidence="2">
    <location>
        <begin position="1"/>
        <end position="13"/>
    </location>
</feature>
<evidence type="ECO:0000256" key="2">
    <source>
        <dbReference type="SAM" id="MobiDB-lite"/>
    </source>
</evidence>
<dbReference type="InterPro" id="IPR035963">
    <property type="entry name" value="FERM_2"/>
</dbReference>
<dbReference type="AlphaFoldDB" id="A0A915BUK1"/>
<dbReference type="GO" id="GO:0005886">
    <property type="term" value="C:plasma membrane"/>
    <property type="evidence" value="ECO:0007669"/>
    <property type="project" value="TreeGrafter"/>
</dbReference>